<evidence type="ECO:0000259" key="1">
    <source>
        <dbReference type="Pfam" id="PF04195"/>
    </source>
</evidence>
<dbReference type="OrthoDB" id="1321796at2759"/>
<evidence type="ECO:0000313" key="2">
    <source>
        <dbReference type="EMBL" id="CAH9078345.1"/>
    </source>
</evidence>
<keyword evidence="3" id="KW-1185">Reference proteome</keyword>
<reference evidence="2" key="1">
    <citation type="submission" date="2022-07" db="EMBL/GenBank/DDBJ databases">
        <authorList>
            <person name="Macas J."/>
            <person name="Novak P."/>
            <person name="Neumann P."/>
        </authorList>
    </citation>
    <scope>NUCLEOTIDE SEQUENCE</scope>
</reference>
<organism evidence="2 3">
    <name type="scientific">Cuscuta europaea</name>
    <name type="common">European dodder</name>
    <dbReference type="NCBI Taxonomy" id="41803"/>
    <lineage>
        <taxon>Eukaryota</taxon>
        <taxon>Viridiplantae</taxon>
        <taxon>Streptophyta</taxon>
        <taxon>Embryophyta</taxon>
        <taxon>Tracheophyta</taxon>
        <taxon>Spermatophyta</taxon>
        <taxon>Magnoliopsida</taxon>
        <taxon>eudicotyledons</taxon>
        <taxon>Gunneridae</taxon>
        <taxon>Pentapetalae</taxon>
        <taxon>asterids</taxon>
        <taxon>lamiids</taxon>
        <taxon>Solanales</taxon>
        <taxon>Convolvulaceae</taxon>
        <taxon>Cuscuteae</taxon>
        <taxon>Cuscuta</taxon>
        <taxon>Cuscuta subgen. Cuscuta</taxon>
    </lineage>
</organism>
<sequence length="288" mass="32907">MMETTNKLCSELVQYFGDDVIIADSLEEVPDIEDSDEKTEEDLISGEVEEVSSRRYSDVLPRCWDELERESLHIILCNCAYGMTFEEVLLHLNLPLKVSDINLANPNPYSKPVAPHILETLDKFLEIYLPRISEVERKQRRPKKGAGFSYLDLTNIYIIRPQSNAGEYLVAQMYVGPFGRVRAPRPIDHVLNPPPGYFGVYPMSFAKGIRFPLHPFITEYLDMVGLTPALLTPNSYSLIVRFLLRCAELNYKPTTALFMNLYQIGRGNHKNCACYATLALWISLTYLN</sequence>
<name>A0A9P0YWL9_CUSEU</name>
<proteinExistence type="predicted"/>
<dbReference type="Proteomes" id="UP001152484">
    <property type="component" value="Unassembled WGS sequence"/>
</dbReference>
<protein>
    <recommendedName>
        <fullName evidence="1">Transposase (putative) gypsy type domain-containing protein</fullName>
    </recommendedName>
</protein>
<evidence type="ECO:0000313" key="3">
    <source>
        <dbReference type="Proteomes" id="UP001152484"/>
    </source>
</evidence>
<dbReference type="EMBL" id="CAMAPE010000010">
    <property type="protein sequence ID" value="CAH9078345.1"/>
    <property type="molecule type" value="Genomic_DNA"/>
</dbReference>
<feature type="domain" description="Transposase (putative) gypsy type" evidence="1">
    <location>
        <begin position="204"/>
        <end position="264"/>
    </location>
</feature>
<accession>A0A9P0YWL9</accession>
<comment type="caution">
    <text evidence="2">The sequence shown here is derived from an EMBL/GenBank/DDBJ whole genome shotgun (WGS) entry which is preliminary data.</text>
</comment>
<dbReference type="AlphaFoldDB" id="A0A9P0YWL9"/>
<dbReference type="InterPro" id="IPR007321">
    <property type="entry name" value="Transposase_28"/>
</dbReference>
<dbReference type="Pfam" id="PF04195">
    <property type="entry name" value="Transposase_28"/>
    <property type="match status" value="1"/>
</dbReference>
<gene>
    <name evidence="2" type="ORF">CEURO_LOCUS6667</name>
</gene>